<dbReference type="PANTHER" id="PTHR42946">
    <property type="entry name" value="PHOSPHOHEXOSE MUTASE"/>
    <property type="match status" value="1"/>
</dbReference>
<evidence type="ECO:0000256" key="1">
    <source>
        <dbReference type="ARBA" id="ARBA00001946"/>
    </source>
</evidence>
<reference evidence="3 4" key="1">
    <citation type="submission" date="2023-12" db="EMBL/GenBank/DDBJ databases">
        <title>A high-quality genome assembly for Dillenia turbinata (Dilleniales).</title>
        <authorList>
            <person name="Chanderbali A."/>
        </authorList>
    </citation>
    <scope>NUCLEOTIDE SEQUENCE [LARGE SCALE GENOMIC DNA]</scope>
    <source>
        <strain evidence="3">LSX21</strain>
        <tissue evidence="3">Leaf</tissue>
    </source>
</reference>
<dbReference type="Gene3D" id="3.40.120.10">
    <property type="entry name" value="Alpha-D-Glucose-1,6-Bisphosphate, subunit A, domain 3"/>
    <property type="match status" value="1"/>
</dbReference>
<dbReference type="InterPro" id="IPR050060">
    <property type="entry name" value="Phosphoglucosamine_mutase"/>
</dbReference>
<keyword evidence="2" id="KW-0597">Phosphoprotein</keyword>
<comment type="cofactor">
    <cofactor evidence="1">
        <name>Mg(2+)</name>
        <dbReference type="ChEBI" id="CHEBI:18420"/>
    </cofactor>
</comment>
<evidence type="ECO:0000313" key="3">
    <source>
        <dbReference type="EMBL" id="KAK6933376.1"/>
    </source>
</evidence>
<organism evidence="3 4">
    <name type="scientific">Dillenia turbinata</name>
    <dbReference type="NCBI Taxonomy" id="194707"/>
    <lineage>
        <taxon>Eukaryota</taxon>
        <taxon>Viridiplantae</taxon>
        <taxon>Streptophyta</taxon>
        <taxon>Embryophyta</taxon>
        <taxon>Tracheophyta</taxon>
        <taxon>Spermatophyta</taxon>
        <taxon>Magnoliopsida</taxon>
        <taxon>eudicotyledons</taxon>
        <taxon>Gunneridae</taxon>
        <taxon>Pentapetalae</taxon>
        <taxon>Dilleniales</taxon>
        <taxon>Dilleniaceae</taxon>
        <taxon>Dillenia</taxon>
    </lineage>
</organism>
<proteinExistence type="predicted"/>
<sequence length="106" mass="11697">MCLQEESTIASEVATRMSLIKLYNTVGEESHLAIKTTGHGALKENHWLDCGVYLMVKLLNKLAAARAFGMVGHNKVLIDLVKGLQEAEVVVELRLKIDQKHADLKG</sequence>
<evidence type="ECO:0000313" key="4">
    <source>
        <dbReference type="Proteomes" id="UP001370490"/>
    </source>
</evidence>
<gene>
    <name evidence="3" type="ORF">RJ641_036270</name>
</gene>
<feature type="non-terminal residue" evidence="3">
    <location>
        <position position="106"/>
    </location>
</feature>
<dbReference type="Proteomes" id="UP001370490">
    <property type="component" value="Unassembled WGS sequence"/>
</dbReference>
<dbReference type="GO" id="GO:0009570">
    <property type="term" value="C:chloroplast stroma"/>
    <property type="evidence" value="ECO:0007669"/>
    <property type="project" value="TreeGrafter"/>
</dbReference>
<name>A0AAN8ZCQ8_9MAGN</name>
<accession>A0AAN8ZCQ8</accession>
<dbReference type="PANTHER" id="PTHR42946:SF1">
    <property type="entry name" value="PHOSPHOGLUCOMUTASE (ALPHA-D-GLUCOSE-1,6-BISPHOSPHATE-DEPENDENT)"/>
    <property type="match status" value="1"/>
</dbReference>
<dbReference type="GO" id="GO:0004615">
    <property type="term" value="F:phosphomannomutase activity"/>
    <property type="evidence" value="ECO:0007669"/>
    <property type="project" value="TreeGrafter"/>
</dbReference>
<protein>
    <submittedName>
        <fullName evidence="3">Uncharacterized protein</fullName>
    </submittedName>
</protein>
<dbReference type="AlphaFoldDB" id="A0AAN8ZCQ8"/>
<evidence type="ECO:0000256" key="2">
    <source>
        <dbReference type="ARBA" id="ARBA00022553"/>
    </source>
</evidence>
<comment type="caution">
    <text evidence="3">The sequence shown here is derived from an EMBL/GenBank/DDBJ whole genome shotgun (WGS) entry which is preliminary data.</text>
</comment>
<dbReference type="EMBL" id="JBAMMX010000009">
    <property type="protein sequence ID" value="KAK6933376.1"/>
    <property type="molecule type" value="Genomic_DNA"/>
</dbReference>
<keyword evidence="4" id="KW-1185">Reference proteome</keyword>